<feature type="transmembrane region" description="Helical" evidence="2">
    <location>
        <begin position="408"/>
        <end position="426"/>
    </location>
</feature>
<organism evidence="3 4">
    <name type="scientific">Luteimonas soli</name>
    <dbReference type="NCBI Taxonomy" id="1648966"/>
    <lineage>
        <taxon>Bacteria</taxon>
        <taxon>Pseudomonadati</taxon>
        <taxon>Pseudomonadota</taxon>
        <taxon>Gammaproteobacteria</taxon>
        <taxon>Lysobacterales</taxon>
        <taxon>Lysobacteraceae</taxon>
        <taxon>Luteimonas</taxon>
    </lineage>
</organism>
<keyword evidence="2" id="KW-1133">Transmembrane helix</keyword>
<dbReference type="InterPro" id="IPR011990">
    <property type="entry name" value="TPR-like_helical_dom_sf"/>
</dbReference>
<evidence type="ECO:0000313" key="3">
    <source>
        <dbReference type="EMBL" id="MFC3716627.1"/>
    </source>
</evidence>
<gene>
    <name evidence="3" type="ORF">ACFONC_10725</name>
</gene>
<name>A0ABV7XMM5_9GAMM</name>
<feature type="transmembrane region" description="Helical" evidence="2">
    <location>
        <begin position="245"/>
        <end position="262"/>
    </location>
</feature>
<feature type="transmembrane region" description="Helical" evidence="2">
    <location>
        <begin position="174"/>
        <end position="194"/>
    </location>
</feature>
<proteinExistence type="predicted"/>
<feature type="transmembrane region" description="Helical" evidence="2">
    <location>
        <begin position="433"/>
        <end position="450"/>
    </location>
</feature>
<feature type="transmembrane region" description="Helical" evidence="2">
    <location>
        <begin position="348"/>
        <end position="369"/>
    </location>
</feature>
<evidence type="ECO:0000313" key="4">
    <source>
        <dbReference type="Proteomes" id="UP001595705"/>
    </source>
</evidence>
<feature type="transmembrane region" description="Helical" evidence="2">
    <location>
        <begin position="214"/>
        <end position="233"/>
    </location>
</feature>
<dbReference type="InterPro" id="IPR019734">
    <property type="entry name" value="TPR_rpt"/>
</dbReference>
<sequence length="691" mass="76128">MDPPPDPDDRTSSRGRWLGAALLLALVLLAVLRSSAGTRLDSFTIDEPWHIVAGTSYARGKGFHLNPEHPPLVKLWVGAAMPADFRLRPSKALAEKAQEREWVEQTMFLDNDARAAQTRARVALWTFHGLLLLALGALLWRACGLPWAAGTLAFLALEPTVAAHLPVVMTDLPLALALGIAAVAAAMLASSWRWRWAIACGAGMGLALAAKHSALAGLAGLALLLVLAAQAGWKQGAREALRRHAMLLAAAGLAVALLWSAYGLRFHAGANGGDAFNRPMAEKIDELTLPHWRAALHFADDHALLPRAYLWGLADTVRTGVEGRGIGMHFVWGKVHYGHPPWFSWPSILAAKLPLALLVLALAGLPLAFHHDLPAPARWSLAMVAVASGFHMLALVGSDGIWGGVRHAMPALVGAAVFAGGVLAWAWRRRSPALLAGVALLYIAAAAMTLREPRLWEYHNALAGGTGNAYRQFMNEGLDLGQRFHELRAFHDRHIKGSGLPLYVDYWVGEQQMRGARMSFRRRVESLADTNVRGHYEGWFVYPMSDTLRWPQWDWDPKVVFKDMRMVARRGNFGIWRGSMERPQTRASSLHFKVMDYIYKENGSDWALVASRLEEVVAQLPQKVDAGVELGNAYLRLGRRDEAIAAYQRLLDQDKVPVEEKIAAQLREQVERVRTAPDVAALEPMRNPWLE</sequence>
<protein>
    <submittedName>
        <fullName evidence="3">Tetratricopeptide repeat protein</fullName>
    </submittedName>
</protein>
<keyword evidence="2" id="KW-0812">Transmembrane</keyword>
<keyword evidence="4" id="KW-1185">Reference proteome</keyword>
<dbReference type="Proteomes" id="UP001595705">
    <property type="component" value="Unassembled WGS sequence"/>
</dbReference>
<reference evidence="4" key="1">
    <citation type="journal article" date="2019" name="Int. J. Syst. Evol. Microbiol.">
        <title>The Global Catalogue of Microorganisms (GCM) 10K type strain sequencing project: providing services to taxonomists for standard genome sequencing and annotation.</title>
        <authorList>
            <consortium name="The Broad Institute Genomics Platform"/>
            <consortium name="The Broad Institute Genome Sequencing Center for Infectious Disease"/>
            <person name="Wu L."/>
            <person name="Ma J."/>
        </authorList>
    </citation>
    <scope>NUCLEOTIDE SEQUENCE [LARGE SCALE GENOMIC DNA]</scope>
    <source>
        <strain evidence="4">KCTC 42441</strain>
    </source>
</reference>
<dbReference type="SUPFAM" id="SSF48452">
    <property type="entry name" value="TPR-like"/>
    <property type="match status" value="1"/>
</dbReference>
<feature type="transmembrane region" description="Helical" evidence="2">
    <location>
        <begin position="146"/>
        <end position="167"/>
    </location>
</feature>
<accession>A0ABV7XMM5</accession>
<dbReference type="RefSeq" id="WP_386743923.1">
    <property type="nucleotide sequence ID" value="NZ_JBHRYA010000007.1"/>
</dbReference>
<dbReference type="Pfam" id="PF14559">
    <property type="entry name" value="TPR_19"/>
    <property type="match status" value="1"/>
</dbReference>
<dbReference type="PROSITE" id="PS50005">
    <property type="entry name" value="TPR"/>
    <property type="match status" value="1"/>
</dbReference>
<feature type="transmembrane region" description="Helical" evidence="2">
    <location>
        <begin position="15"/>
        <end position="32"/>
    </location>
</feature>
<feature type="transmembrane region" description="Helical" evidence="2">
    <location>
        <begin position="122"/>
        <end position="140"/>
    </location>
</feature>
<feature type="repeat" description="TPR" evidence="1">
    <location>
        <begin position="624"/>
        <end position="657"/>
    </location>
</feature>
<dbReference type="EMBL" id="JBHRYA010000007">
    <property type="protein sequence ID" value="MFC3716627.1"/>
    <property type="molecule type" value="Genomic_DNA"/>
</dbReference>
<dbReference type="Gene3D" id="1.25.40.10">
    <property type="entry name" value="Tetratricopeptide repeat domain"/>
    <property type="match status" value="1"/>
</dbReference>
<feature type="transmembrane region" description="Helical" evidence="2">
    <location>
        <begin position="381"/>
        <end position="402"/>
    </location>
</feature>
<evidence type="ECO:0000256" key="2">
    <source>
        <dbReference type="SAM" id="Phobius"/>
    </source>
</evidence>
<keyword evidence="1" id="KW-0802">TPR repeat</keyword>
<comment type="caution">
    <text evidence="3">The sequence shown here is derived from an EMBL/GenBank/DDBJ whole genome shotgun (WGS) entry which is preliminary data.</text>
</comment>
<keyword evidence="2" id="KW-0472">Membrane</keyword>
<evidence type="ECO:0000256" key="1">
    <source>
        <dbReference type="PROSITE-ProRule" id="PRU00339"/>
    </source>
</evidence>